<accession>A0ABU7MIR7</accession>
<name>A0ABU7MIR7_9ACTN</name>
<evidence type="ECO:0000313" key="1">
    <source>
        <dbReference type="EMBL" id="MEE3852989.1"/>
    </source>
</evidence>
<comment type="caution">
    <text evidence="1">The sequence shown here is derived from an EMBL/GenBank/DDBJ whole genome shotgun (WGS) entry which is preliminary data.</text>
</comment>
<dbReference type="RefSeq" id="WP_330435713.1">
    <property type="nucleotide sequence ID" value="NZ_JAZDUF010000008.1"/>
</dbReference>
<evidence type="ECO:0000313" key="2">
    <source>
        <dbReference type="Proteomes" id="UP001347146"/>
    </source>
</evidence>
<dbReference type="EMBL" id="JAZDUF010000008">
    <property type="protein sequence ID" value="MEE3852989.1"/>
    <property type="molecule type" value="Genomic_DNA"/>
</dbReference>
<gene>
    <name evidence="1" type="ORF">VZC37_21810</name>
</gene>
<protein>
    <submittedName>
        <fullName evidence="1">Uncharacterized protein</fullName>
    </submittedName>
</protein>
<organism evidence="1 2">
    <name type="scientific">Gordonia sesuvii</name>
    <dbReference type="NCBI Taxonomy" id="3116777"/>
    <lineage>
        <taxon>Bacteria</taxon>
        <taxon>Bacillati</taxon>
        <taxon>Actinomycetota</taxon>
        <taxon>Actinomycetes</taxon>
        <taxon>Mycobacteriales</taxon>
        <taxon>Gordoniaceae</taxon>
        <taxon>Gordonia</taxon>
    </lineage>
</organism>
<reference evidence="1 2" key="1">
    <citation type="submission" date="2024-01" db="EMBL/GenBank/DDBJ databases">
        <title>Draft genome sequence of Gordonia sp. LSe1-13.</title>
        <authorList>
            <person name="Suphannarot A."/>
            <person name="Mingma R."/>
        </authorList>
    </citation>
    <scope>NUCLEOTIDE SEQUENCE [LARGE SCALE GENOMIC DNA]</scope>
    <source>
        <strain evidence="1 2">LSe1-13</strain>
    </source>
</reference>
<dbReference type="Proteomes" id="UP001347146">
    <property type="component" value="Unassembled WGS sequence"/>
</dbReference>
<proteinExistence type="predicted"/>
<sequence>MVPGFHSAAQYRLDPVRPLAGVDKSRFRYLAIYEVEVDDLATAAQNLERALEEGRIPLIDAMDRDVSVDFYEVIEDARRP</sequence>
<keyword evidence="2" id="KW-1185">Reference proteome</keyword>